<proteinExistence type="predicted"/>
<dbReference type="PROSITE" id="PS50293">
    <property type="entry name" value="TPR_REGION"/>
    <property type="match status" value="1"/>
</dbReference>
<evidence type="ECO:0000256" key="3">
    <source>
        <dbReference type="PROSITE-ProRule" id="PRU00339"/>
    </source>
</evidence>
<evidence type="ECO:0000313" key="5">
    <source>
        <dbReference type="EMBL" id="OSX78755.1"/>
    </source>
</evidence>
<name>A0A1X6PDE9_PORUM</name>
<dbReference type="GO" id="GO:0005634">
    <property type="term" value="C:nucleus"/>
    <property type="evidence" value="ECO:0007669"/>
    <property type="project" value="UniProtKB-SubCell"/>
</dbReference>
<feature type="compositionally biased region" description="Low complexity" evidence="4">
    <location>
        <begin position="1535"/>
        <end position="1562"/>
    </location>
</feature>
<evidence type="ECO:0000256" key="2">
    <source>
        <dbReference type="ARBA" id="ARBA00023242"/>
    </source>
</evidence>
<feature type="region of interest" description="Disordered" evidence="4">
    <location>
        <begin position="706"/>
        <end position="2170"/>
    </location>
</feature>
<feature type="compositionally biased region" description="Basic and acidic residues" evidence="4">
    <location>
        <begin position="845"/>
        <end position="868"/>
    </location>
</feature>
<gene>
    <name evidence="5" type="ORF">BU14_0099s0019</name>
</gene>
<feature type="compositionally biased region" description="Low complexity" evidence="4">
    <location>
        <begin position="1729"/>
        <end position="1749"/>
    </location>
</feature>
<dbReference type="PROSITE" id="PS50005">
    <property type="entry name" value="TPR"/>
    <property type="match status" value="7"/>
</dbReference>
<sequence length="2170" mass="226643">MAQAPHFGIPPGGVRPPLRPLAQGAGSAAAARPAALHHGMPDMPSVQYATLQQRQMQQHGHVQQQQLLAQQQAAQVQAQQQQQQQLQQQAQAQAQAQRMQHLHQQQMQQQSQQAQAQSQQAAQAQRGSLGLAAHPSQAAQQAQQLQHQAQHAQAAVAAQHSQQLAHVQAQHAAQQSVQVQQAQAHAVAQQQHAAQLHEAAYAEQQQMLHAHAQQLQQQQQAQQMQQAQHAAAVREANLHAQQAAAASAKMSPEVAAAETRLSQAKERLWLRIGGMRSTFGDADGALEAFQAVLQHNPVNATALTQAATVLAKQEQYGLAENLLQRSLAVQPACGEAWAVLAHCYVMTDQLQPAYLAYQNALSYLPNPKDPTLWYGIGLLYDRYGWLNHALEAFKSVLDIAPDFERADEVCFCMGIIFKEQGDYKSALEYFDRVVAAASPPPPLSSADALYQIGLVHDLTGDKPTAEATFRRALEANPSHAKSLNQLAWLRHLAGDVAEALELLHRSVEVDGNDGQVWYLLGRVRMTRREYREAHEAYQKAVFSDSRNHVYWCSIGVLYFQMGQHKDALDAYTRAIRITPNVGDVWLALGRLYETCHQPNDALDAYGRALDLSPGDTAISTRLDLIRNYMETGGPPPALPDPPADGPLAMSAMMAARTAVAFGPGGGPVPGAAVGGVPAPAAGFGALMQSQAASTQADLAPVQALVGRSDGPATAGGADQGDDSDRDAEHQAPALRPLGRQDLSRSGSLHAAGDRGSASANVQQRGPVSAVGEDSDVVPVAVNRHPPFALGSTGPQNDHGPPPGPMQRREVPPPHGMQALLSPMGREHRRPERQEPSRPDASAAEKSFRGSDVDGRGARAPDGRRRPESMVDANAENQERLPSLAGSKRGSRSDLRDRTVPPPPSQARRPNHGDAEPPMADERASPAARPEGKQRVDDRNRVRQRRREQPTEGRDAPERVGHGARERSWEEKEAARDQRRRDGGRDGGSKRGRSDGGRAREPVRPAEVGESHSSSSKSSLGQRPVAASALRGRCADVVPSDPTARSLPRLQSLPAAPGRRSPAADAETVAPGAVAAGRVSNATRPTKPSGEAAGADDKLRNMDAPPSHRAKHGGRNASRPAEPSVPDATAREDAPERARRTSSGAADDSMTSSQRSGLSALLLFGTGSRRGGRSPTRGPISPPKTTTEHAQAADSDDEDEEDTPLMERQRQRHNKQQGHLPERRVPPVEPAACRMDPNGPERSPPVMEKAFGVGRLSGGTGVKPISPGHSRDVSPRSGTASPRPASGFAPSGKDSLDRGMGVEPFRPVGVPAKVSSGQTVLAEPSARVKGKGVEPPSVAVAVPPKRVMGGPAAADGPRAKAALPGKPAPPRRKSRSPTKPADKQPSSNDDRIDDAPGAAFKHPTEMSLAEAPPSAPESPRRRRPPVSPLQSPAMRPTDEARSKEQAAPSSAEKSAPGLADMDDSEAHVASDDGAGAAEADDIDVERSPSSPAPAEGPAVRPAEATSPATGPRADAAGPPAMESSVRSPPAAMLKDATAATPKRTSTSPPKRKTSSPAAATPSSLKRSSSPPNRAAVVMPPPKMSRSSSSPGREAGEMVESPEKGAASTDKEATAAQTASIGKTALRGPISPPKSDGSEVDSPDKVACHASSASPSKAAPEPHASPLATGSLADRPPTKRRSPPRSPLPEAVRTPSPRAGPADVAPKANGRLEKSSASPPSGAVEDPPAVPVAKNASPPKAKSSANASLGVTVGGAPGAKGAVKTGGHAPKESLLSKARSSADPAPGTGAPASPEASKVGAPDDQTDAPDGVSAKAVDESAKANGPAVSKSAGAALDGTVSDEPSTSSPTDGRLPETRPEGTNAGSAARSVAPPLPPLPPARKSMTSTLRPVRSPGSSKNASAIKTPSLLLGASLPASSATPATPIKRATPPPWWEAPSGGKSKGTGAKGGGLGFAGRAAGDSKDAADGDAAKMSAPVRADDGKDSSSGGSSRPRPSLSSRTTMAPPAPKAPLPPLTSGDGGSERGHKRVRSNDGETSGKWRDAPAAKKRPSGDRDSGSAHGDASGSKDRSGDAFAAAGGSPTRDGRASPSGSQRDTPSMSNKPSSPSMRGASPRSPRRDGRRDSDRSRDRDRDRGDRDGRSRYRYGSDRPSHSSRRDRGRGERVTKGDADP</sequence>
<comment type="subcellular location">
    <subcellularLocation>
        <location evidence="1">Nucleus</location>
    </subcellularLocation>
</comment>
<feature type="region of interest" description="Disordered" evidence="4">
    <location>
        <begin position="1"/>
        <end position="42"/>
    </location>
</feature>
<feature type="compositionally biased region" description="Gly residues" evidence="4">
    <location>
        <begin position="1940"/>
        <end position="1953"/>
    </location>
</feature>
<feature type="compositionally biased region" description="Low complexity" evidence="4">
    <location>
        <begin position="1332"/>
        <end position="1364"/>
    </location>
</feature>
<keyword evidence="6" id="KW-1185">Reference proteome</keyword>
<reference evidence="5 6" key="1">
    <citation type="submission" date="2017-03" db="EMBL/GenBank/DDBJ databases">
        <title>WGS assembly of Porphyra umbilicalis.</title>
        <authorList>
            <person name="Brawley S.H."/>
            <person name="Blouin N.A."/>
            <person name="Ficko-Blean E."/>
            <person name="Wheeler G.L."/>
            <person name="Lohr M."/>
            <person name="Goodson H.V."/>
            <person name="Jenkins J.W."/>
            <person name="Blaby-Haas C.E."/>
            <person name="Helliwell K.E."/>
            <person name="Chan C."/>
            <person name="Marriage T."/>
            <person name="Bhattacharya D."/>
            <person name="Klein A.S."/>
            <person name="Badis Y."/>
            <person name="Brodie J."/>
            <person name="Cao Y."/>
            <person name="Collen J."/>
            <person name="Dittami S.M."/>
            <person name="Gachon C.M."/>
            <person name="Green B.R."/>
            <person name="Karpowicz S."/>
            <person name="Kim J.W."/>
            <person name="Kudahl U."/>
            <person name="Lin S."/>
            <person name="Michel G."/>
            <person name="Mittag M."/>
            <person name="Olson B.J."/>
            <person name="Pangilinan J."/>
            <person name="Peng Y."/>
            <person name="Qiu H."/>
            <person name="Shu S."/>
            <person name="Singer J.T."/>
            <person name="Smith A.G."/>
            <person name="Sprecher B.N."/>
            <person name="Wagner V."/>
            <person name="Wang W."/>
            <person name="Wang Z.-Y."/>
            <person name="Yan J."/>
            <person name="Yarish C."/>
            <person name="Zoeuner-Riek S."/>
            <person name="Zhuang Y."/>
            <person name="Zou Y."/>
            <person name="Lindquist E.A."/>
            <person name="Grimwood J."/>
            <person name="Barry K."/>
            <person name="Rokhsar D.S."/>
            <person name="Schmutz J."/>
            <person name="Stiller J.W."/>
            <person name="Grossman A.R."/>
            <person name="Prochnik S.E."/>
        </authorList>
    </citation>
    <scope>NUCLEOTIDE SEQUENCE [LARGE SCALE GENOMIC DNA]</scope>
    <source>
        <strain evidence="5">4086291</strain>
    </source>
</reference>
<feature type="repeat" description="TPR" evidence="3">
    <location>
        <begin position="266"/>
        <end position="299"/>
    </location>
</feature>
<feature type="repeat" description="TPR" evidence="3">
    <location>
        <begin position="514"/>
        <end position="547"/>
    </location>
</feature>
<organism evidence="5 6">
    <name type="scientific">Porphyra umbilicalis</name>
    <name type="common">Purple laver</name>
    <name type="synonym">Red alga</name>
    <dbReference type="NCBI Taxonomy" id="2786"/>
    <lineage>
        <taxon>Eukaryota</taxon>
        <taxon>Rhodophyta</taxon>
        <taxon>Bangiophyceae</taxon>
        <taxon>Bangiales</taxon>
        <taxon>Bangiaceae</taxon>
        <taxon>Porphyra</taxon>
    </lineage>
</organism>
<dbReference type="InterPro" id="IPR051630">
    <property type="entry name" value="Corepressor-Demethylase"/>
</dbReference>
<dbReference type="InterPro" id="IPR019734">
    <property type="entry name" value="TPR_rpt"/>
</dbReference>
<keyword evidence="3" id="KW-0802">TPR repeat</keyword>
<dbReference type="Pfam" id="PF13432">
    <property type="entry name" value="TPR_16"/>
    <property type="match status" value="2"/>
</dbReference>
<evidence type="ECO:0000256" key="4">
    <source>
        <dbReference type="SAM" id="MobiDB-lite"/>
    </source>
</evidence>
<feature type="compositionally biased region" description="Low complexity" evidence="4">
    <location>
        <begin position="2096"/>
        <end position="2113"/>
    </location>
</feature>
<feature type="compositionally biased region" description="Low complexity" evidence="4">
    <location>
        <begin position="1648"/>
        <end position="1664"/>
    </location>
</feature>
<feature type="compositionally biased region" description="Low complexity" evidence="4">
    <location>
        <begin position="20"/>
        <end position="36"/>
    </location>
</feature>
<feature type="compositionally biased region" description="Basic and acidic residues" evidence="4">
    <location>
        <begin position="2115"/>
        <end position="2170"/>
    </location>
</feature>
<protein>
    <submittedName>
        <fullName evidence="5">Uncharacterized protein</fullName>
    </submittedName>
</protein>
<dbReference type="GO" id="GO:0031490">
    <property type="term" value="F:chromatin DNA binding"/>
    <property type="evidence" value="ECO:0007669"/>
    <property type="project" value="TreeGrafter"/>
</dbReference>
<feature type="repeat" description="TPR" evidence="3">
    <location>
        <begin position="548"/>
        <end position="581"/>
    </location>
</feature>
<feature type="compositionally biased region" description="Acidic residues" evidence="4">
    <location>
        <begin position="1193"/>
        <end position="1203"/>
    </location>
</feature>
<feature type="repeat" description="TPR" evidence="3">
    <location>
        <begin position="334"/>
        <end position="367"/>
    </location>
</feature>
<feature type="compositionally biased region" description="Low complexity" evidence="4">
    <location>
        <begin position="1984"/>
        <end position="1999"/>
    </location>
</feature>
<feature type="compositionally biased region" description="Basic and acidic residues" evidence="4">
    <location>
        <begin position="1959"/>
        <end position="1969"/>
    </location>
</feature>
<evidence type="ECO:0000256" key="1">
    <source>
        <dbReference type="ARBA" id="ARBA00004123"/>
    </source>
</evidence>
<feature type="compositionally biased region" description="Pro residues" evidence="4">
    <location>
        <begin position="2004"/>
        <end position="2013"/>
    </location>
</feature>
<feature type="compositionally biased region" description="Basic and acidic residues" evidence="4">
    <location>
        <begin position="1128"/>
        <end position="1138"/>
    </location>
</feature>
<feature type="repeat" description="TPR" evidence="3">
    <location>
        <begin position="446"/>
        <end position="479"/>
    </location>
</feature>
<dbReference type="InterPro" id="IPR011990">
    <property type="entry name" value="TPR-like_helical_dom_sf"/>
</dbReference>
<feature type="compositionally biased region" description="Basic and acidic residues" evidence="4">
    <location>
        <begin position="910"/>
        <end position="1009"/>
    </location>
</feature>
<dbReference type="EMBL" id="KV918805">
    <property type="protein sequence ID" value="OSX78755.1"/>
    <property type="molecule type" value="Genomic_DNA"/>
</dbReference>
<dbReference type="PANTHER" id="PTHR14017:SF1">
    <property type="entry name" value="LD02225P"/>
    <property type="match status" value="1"/>
</dbReference>
<keyword evidence="2" id="KW-0539">Nucleus</keyword>
<dbReference type="GO" id="GO:0000978">
    <property type="term" value="F:RNA polymerase II cis-regulatory region sequence-specific DNA binding"/>
    <property type="evidence" value="ECO:0007669"/>
    <property type="project" value="TreeGrafter"/>
</dbReference>
<feature type="repeat" description="TPR" evidence="3">
    <location>
        <begin position="370"/>
        <end position="403"/>
    </location>
</feature>
<feature type="region of interest" description="Disordered" evidence="4">
    <location>
        <begin position="100"/>
        <end position="146"/>
    </location>
</feature>
<dbReference type="Proteomes" id="UP000218209">
    <property type="component" value="Unassembled WGS sequence"/>
</dbReference>
<dbReference type="OrthoDB" id="418911at2759"/>
<dbReference type="Gene3D" id="1.25.40.10">
    <property type="entry name" value="Tetratricopeptide repeat domain"/>
    <property type="match status" value="2"/>
</dbReference>
<feature type="compositionally biased region" description="Low complexity" evidence="4">
    <location>
        <begin position="1486"/>
        <end position="1497"/>
    </location>
</feature>
<feature type="compositionally biased region" description="Polar residues" evidence="4">
    <location>
        <begin position="1882"/>
        <end position="1903"/>
    </location>
</feature>
<accession>A0A1X6PDE9</accession>
<feature type="repeat" description="TPR" evidence="3">
    <location>
        <begin position="582"/>
        <end position="615"/>
    </location>
</feature>
<evidence type="ECO:0000313" key="6">
    <source>
        <dbReference type="Proteomes" id="UP000218209"/>
    </source>
</evidence>
<feature type="compositionally biased region" description="Low complexity" evidence="4">
    <location>
        <begin position="1904"/>
        <end position="1923"/>
    </location>
</feature>
<feature type="compositionally biased region" description="Basic and acidic residues" evidence="4">
    <location>
        <begin position="824"/>
        <end position="837"/>
    </location>
</feature>
<dbReference type="SMART" id="SM00028">
    <property type="entry name" value="TPR"/>
    <property type="match status" value="10"/>
</dbReference>
<dbReference type="GO" id="GO:0010468">
    <property type="term" value="P:regulation of gene expression"/>
    <property type="evidence" value="ECO:0007669"/>
    <property type="project" value="TreeGrafter"/>
</dbReference>
<dbReference type="Pfam" id="PF13181">
    <property type="entry name" value="TPR_8"/>
    <property type="match status" value="1"/>
</dbReference>
<dbReference type="Pfam" id="PF00515">
    <property type="entry name" value="TPR_1"/>
    <property type="match status" value="1"/>
</dbReference>
<dbReference type="Pfam" id="PF14559">
    <property type="entry name" value="TPR_19"/>
    <property type="match status" value="1"/>
</dbReference>
<feature type="compositionally biased region" description="Basic and acidic residues" evidence="4">
    <location>
        <begin position="2029"/>
        <end position="2056"/>
    </location>
</feature>
<dbReference type="PANTHER" id="PTHR14017">
    <property type="entry name" value="LYSINE-SPECIFIC DEMETHYLASE"/>
    <property type="match status" value="1"/>
</dbReference>
<feature type="compositionally biased region" description="Polar residues" evidence="4">
    <location>
        <begin position="1140"/>
        <end position="1156"/>
    </location>
</feature>
<dbReference type="SUPFAM" id="SSF48452">
    <property type="entry name" value="TPR-like"/>
    <property type="match status" value="2"/>
</dbReference>